<dbReference type="Proteomes" id="UP000501926">
    <property type="component" value="Chromosome"/>
</dbReference>
<evidence type="ECO:0000313" key="3">
    <source>
        <dbReference type="Proteomes" id="UP000501926"/>
    </source>
</evidence>
<evidence type="ECO:0000313" key="1">
    <source>
        <dbReference type="EMBL" id="CAJ71020.1"/>
    </source>
</evidence>
<dbReference type="AlphaFoldDB" id="Q1PUV7"/>
<accession>Q1PUV7</accession>
<protein>
    <submittedName>
        <fullName evidence="1">Uncharacterized protein</fullName>
    </submittedName>
</protein>
<name>Q1PUV7_KUEST</name>
<organism evidence="1">
    <name type="scientific">Kuenenia stuttgartiensis</name>
    <dbReference type="NCBI Taxonomy" id="174633"/>
    <lineage>
        <taxon>Bacteria</taxon>
        <taxon>Pseudomonadati</taxon>
        <taxon>Planctomycetota</taxon>
        <taxon>Candidatus Brocadiia</taxon>
        <taxon>Candidatus Brocadiales</taxon>
        <taxon>Candidatus Brocadiaceae</taxon>
        <taxon>Candidatus Kuenenia</taxon>
    </lineage>
</organism>
<reference evidence="1" key="2">
    <citation type="submission" date="2006-01" db="EMBL/GenBank/DDBJ databases">
        <authorList>
            <person name="Genoscope"/>
        </authorList>
    </citation>
    <scope>NUCLEOTIDE SEQUENCE</scope>
</reference>
<reference evidence="1" key="1">
    <citation type="journal article" date="2006" name="Nature">
        <title>Deciphering the evolution and metabolism of an anammox bacterium from a community genome.</title>
        <authorList>
            <person name="Strous M."/>
            <person name="Pelletier E."/>
            <person name="Mangenot S."/>
            <person name="Rattei T."/>
            <person name="Lehner A."/>
            <person name="Taylor M.W."/>
            <person name="Horn M."/>
            <person name="Daims H."/>
            <person name="Bartol-Mavel D."/>
            <person name="Wincker P."/>
            <person name="Barbe V."/>
            <person name="Fonknechten N."/>
            <person name="Vallenet D."/>
            <person name="Segurens B."/>
            <person name="Schenowitz-Truong C."/>
            <person name="Medigue C."/>
            <person name="Collingro A."/>
            <person name="Snel B."/>
            <person name="Dutilh B.E."/>
            <person name="OpDenCamp H.J.M."/>
            <person name="vanDerDrift C."/>
            <person name="Cirpus I."/>
            <person name="vanDePas-Schoonen K.T."/>
            <person name="Harhangi H.R."/>
            <person name="vanNiftrik L."/>
            <person name="Schmid M."/>
            <person name="Keltjens J."/>
            <person name="vanDeVossenberg J."/>
            <person name="Kartal B."/>
            <person name="Meier H."/>
            <person name="Frishman D."/>
            <person name="Huynen M.A."/>
            <person name="Mewes H."/>
            <person name="Weissenbach J."/>
            <person name="Jetten M.S.M."/>
            <person name="Wagner M."/>
            <person name="LePaslier D."/>
        </authorList>
    </citation>
    <scope>NUCLEOTIDE SEQUENCE</scope>
</reference>
<dbReference type="EMBL" id="CT573073">
    <property type="protein sequence ID" value="CAJ71020.1"/>
    <property type="molecule type" value="Genomic_DNA"/>
</dbReference>
<dbReference type="EMBL" id="CP049055">
    <property type="protein sequence ID" value="QII09562.1"/>
    <property type="molecule type" value="Genomic_DNA"/>
</dbReference>
<sequence length="59" mass="6423">MIIFNSCSSIAFLNSSSQTSEMRLKNSNGKIYCLKSAAAIIPLRMLAAPAPRDCLQVVF</sequence>
<reference evidence="2 3" key="3">
    <citation type="submission" date="2020-02" db="EMBL/GenBank/DDBJ databases">
        <title>Newly sequenced genome of strain CSTR1 showed variability in Candidatus Kuenenia stuttgartiensis genomes.</title>
        <authorList>
            <person name="Ding C."/>
            <person name="Adrian L."/>
        </authorList>
    </citation>
    <scope>NUCLEOTIDE SEQUENCE [LARGE SCALE GENOMIC DNA]</scope>
    <source>
        <strain evidence="2 3">CSTR1</strain>
    </source>
</reference>
<evidence type="ECO:0000313" key="2">
    <source>
        <dbReference type="EMBL" id="QII09562.1"/>
    </source>
</evidence>
<proteinExistence type="predicted"/>
<gene>
    <name evidence="2" type="ORF">KsCSTR_01830</name>
    <name evidence="1" type="ORF">kustc0275</name>
</gene>